<reference evidence="12 13" key="1">
    <citation type="submission" date="2006-10" db="EMBL/GenBank/DDBJ databases">
        <title>Complete sequence of Syntrophobacter fumaroxidans MPOB.</title>
        <authorList>
            <consortium name="US DOE Joint Genome Institute"/>
            <person name="Copeland A."/>
            <person name="Lucas S."/>
            <person name="Lapidus A."/>
            <person name="Barry K."/>
            <person name="Detter J.C."/>
            <person name="Glavina del Rio T."/>
            <person name="Hammon N."/>
            <person name="Israni S."/>
            <person name="Pitluck S."/>
            <person name="Goltsman E.G."/>
            <person name="Martinez M."/>
            <person name="Schmutz J."/>
            <person name="Larimer F."/>
            <person name="Land M."/>
            <person name="Hauser L."/>
            <person name="Kyrpides N."/>
            <person name="Kim E."/>
            <person name="Boone D.R."/>
            <person name="Brockman F."/>
            <person name="Culley D."/>
            <person name="Ferry J."/>
            <person name="Gunsalus R."/>
            <person name="McInerney M.J."/>
            <person name="Morrison M."/>
            <person name="Plugge C."/>
            <person name="Rohlin L."/>
            <person name="Scholten J."/>
            <person name="Sieber J."/>
            <person name="Stams A.J.M."/>
            <person name="Worm P."/>
            <person name="Henstra A.M."/>
            <person name="Richardson P."/>
        </authorList>
    </citation>
    <scope>NUCLEOTIDE SEQUENCE [LARGE SCALE GENOMIC DNA]</scope>
    <source>
        <strain evidence="13">DSM 10017 / MPOB</strain>
    </source>
</reference>
<evidence type="ECO:0000313" key="13">
    <source>
        <dbReference type="Proteomes" id="UP000001784"/>
    </source>
</evidence>
<dbReference type="InParanoid" id="A0LEM3"/>
<organism evidence="12 13">
    <name type="scientific">Syntrophobacter fumaroxidans (strain DSM 10017 / MPOB)</name>
    <dbReference type="NCBI Taxonomy" id="335543"/>
    <lineage>
        <taxon>Bacteria</taxon>
        <taxon>Pseudomonadati</taxon>
        <taxon>Thermodesulfobacteriota</taxon>
        <taxon>Syntrophobacteria</taxon>
        <taxon>Syntrophobacterales</taxon>
        <taxon>Syntrophobacteraceae</taxon>
        <taxon>Syntrophobacter</taxon>
    </lineage>
</organism>
<dbReference type="GO" id="GO:0051537">
    <property type="term" value="F:2 iron, 2 sulfur cluster binding"/>
    <property type="evidence" value="ECO:0007669"/>
    <property type="project" value="InterPro"/>
</dbReference>
<evidence type="ECO:0000256" key="9">
    <source>
        <dbReference type="ARBA" id="ARBA00023014"/>
    </source>
</evidence>
<accession>A0LEM3</accession>
<keyword evidence="7 12" id="KW-0560">Oxidoreductase</keyword>
<evidence type="ECO:0000259" key="11">
    <source>
        <dbReference type="PROSITE" id="PS51085"/>
    </source>
</evidence>
<comment type="similarity">
    <text evidence="4">Belongs to the succinate dehydrogenase/fumarate reductase iron-sulfur protein family.</text>
</comment>
<dbReference type="AlphaFoldDB" id="A0LEM3"/>
<comment type="cofactor">
    <cofactor evidence="10">
        <name>[2Fe-2S] cluster</name>
        <dbReference type="ChEBI" id="CHEBI:190135"/>
    </cofactor>
</comment>
<evidence type="ECO:0000256" key="2">
    <source>
        <dbReference type="ARBA" id="ARBA00001966"/>
    </source>
</evidence>
<keyword evidence="6" id="KW-0479">Metal-binding</keyword>
<dbReference type="NCBIfam" id="TIGR00384">
    <property type="entry name" value="dhsB"/>
    <property type="match status" value="1"/>
</dbReference>
<name>A0LEM3_SYNFM</name>
<proteinExistence type="inferred from homology"/>
<dbReference type="OrthoDB" id="9804391at2"/>
<dbReference type="EC" id="1.3.5.1" evidence="12"/>
<dbReference type="InterPro" id="IPR025192">
    <property type="entry name" value="Succ_DH/fum_Rdtase_N"/>
</dbReference>
<dbReference type="InterPro" id="IPR006058">
    <property type="entry name" value="2Fe2S_fd_BS"/>
</dbReference>
<dbReference type="GO" id="GO:0046872">
    <property type="term" value="F:metal ion binding"/>
    <property type="evidence" value="ECO:0007669"/>
    <property type="project" value="UniProtKB-KW"/>
</dbReference>
<comment type="pathway">
    <text evidence="3">Carbohydrate metabolism; tricarboxylic acid cycle; fumarate from succinate (bacterial route): step 1/1.</text>
</comment>
<evidence type="ECO:0000256" key="5">
    <source>
        <dbReference type="ARBA" id="ARBA00022485"/>
    </source>
</evidence>
<keyword evidence="8" id="KW-0408">Iron</keyword>
<evidence type="ECO:0000256" key="4">
    <source>
        <dbReference type="ARBA" id="ARBA00009433"/>
    </source>
</evidence>
<dbReference type="InterPro" id="IPR036010">
    <property type="entry name" value="2Fe-2S_ferredoxin-like_sf"/>
</dbReference>
<feature type="domain" description="2Fe-2S ferredoxin-type" evidence="11">
    <location>
        <begin position="1"/>
        <end position="95"/>
    </location>
</feature>
<dbReference type="InterPro" id="IPR009051">
    <property type="entry name" value="Helical_ferredxn"/>
</dbReference>
<evidence type="ECO:0000256" key="7">
    <source>
        <dbReference type="ARBA" id="ARBA00023002"/>
    </source>
</evidence>
<evidence type="ECO:0000256" key="10">
    <source>
        <dbReference type="ARBA" id="ARBA00034078"/>
    </source>
</evidence>
<dbReference type="eggNOG" id="COG0479">
    <property type="taxonomic scope" value="Bacteria"/>
</dbReference>
<evidence type="ECO:0000256" key="3">
    <source>
        <dbReference type="ARBA" id="ARBA00004894"/>
    </source>
</evidence>
<dbReference type="InterPro" id="IPR004489">
    <property type="entry name" value="Succ_DH/fum_Rdtase_Fe-S"/>
</dbReference>
<dbReference type="GO" id="GO:0022904">
    <property type="term" value="P:respiratory electron transport chain"/>
    <property type="evidence" value="ECO:0007669"/>
    <property type="project" value="TreeGrafter"/>
</dbReference>
<sequence>MDVVLKISRFDPGMDTAPRFQRFVVGVEPNQTVLDALLCAWRQDIGLSFRRSCRSAICGSCAVRINGRPALACQTLMEKAVAEGEPVTIEPLPHFKLLKDLVVDLEPFFESLKAVVPWLILREDYGGRMSPEVARSLEHPATCILCGVCEADSETSETLHPAGLVKALRLARDPRDALGAHRIRLLQVPVEVLRLFVRELPDKCPKGIEITDDILRRGVT</sequence>
<dbReference type="InterPro" id="IPR050573">
    <property type="entry name" value="SDH/FRD_Iron-Sulfur"/>
</dbReference>
<dbReference type="Proteomes" id="UP000001784">
    <property type="component" value="Chromosome"/>
</dbReference>
<dbReference type="GO" id="GO:0008177">
    <property type="term" value="F:succinate dehydrogenase (quinone) activity"/>
    <property type="evidence" value="ECO:0007669"/>
    <property type="project" value="UniProtKB-EC"/>
</dbReference>
<dbReference type="InterPro" id="IPR012675">
    <property type="entry name" value="Beta-grasp_dom_sf"/>
</dbReference>
<keyword evidence="13" id="KW-1185">Reference proteome</keyword>
<gene>
    <name evidence="12" type="ordered locus">Sfum_0173</name>
</gene>
<protein>
    <submittedName>
        <fullName evidence="12">Succinate dehydrogenase subunit B</fullName>
        <ecNumber evidence="12">1.3.5.1</ecNumber>
    </submittedName>
</protein>
<dbReference type="GO" id="GO:0051539">
    <property type="term" value="F:4 iron, 4 sulfur cluster binding"/>
    <property type="evidence" value="ECO:0007669"/>
    <property type="project" value="UniProtKB-KW"/>
</dbReference>
<dbReference type="KEGG" id="sfu:Sfum_0173"/>
<keyword evidence="5" id="KW-0004">4Fe-4S</keyword>
<dbReference type="Pfam" id="PF13085">
    <property type="entry name" value="Fer2_3"/>
    <property type="match status" value="1"/>
</dbReference>
<comment type="cofactor">
    <cofactor evidence="2">
        <name>[4Fe-4S] cluster</name>
        <dbReference type="ChEBI" id="CHEBI:49883"/>
    </cofactor>
</comment>
<dbReference type="PROSITE" id="PS51085">
    <property type="entry name" value="2FE2S_FER_2"/>
    <property type="match status" value="1"/>
</dbReference>
<evidence type="ECO:0000256" key="8">
    <source>
        <dbReference type="ARBA" id="ARBA00023004"/>
    </source>
</evidence>
<dbReference type="RefSeq" id="WP_011697048.1">
    <property type="nucleotide sequence ID" value="NC_008554.1"/>
</dbReference>
<comment type="cofactor">
    <cofactor evidence="1">
        <name>[3Fe-4S] cluster</name>
        <dbReference type="ChEBI" id="CHEBI:21137"/>
    </cofactor>
</comment>
<evidence type="ECO:0000313" key="12">
    <source>
        <dbReference type="EMBL" id="ABK15875.1"/>
    </source>
</evidence>
<evidence type="ECO:0000256" key="1">
    <source>
        <dbReference type="ARBA" id="ARBA00001927"/>
    </source>
</evidence>
<dbReference type="PANTHER" id="PTHR11921">
    <property type="entry name" value="SUCCINATE DEHYDROGENASE IRON-SULFUR PROTEIN"/>
    <property type="match status" value="1"/>
</dbReference>
<dbReference type="PROSITE" id="PS00197">
    <property type="entry name" value="2FE2S_FER_1"/>
    <property type="match status" value="1"/>
</dbReference>
<keyword evidence="9" id="KW-0411">Iron-sulfur</keyword>
<dbReference type="GO" id="GO:0009055">
    <property type="term" value="F:electron transfer activity"/>
    <property type="evidence" value="ECO:0007669"/>
    <property type="project" value="InterPro"/>
</dbReference>
<dbReference type="InterPro" id="IPR001041">
    <property type="entry name" value="2Fe-2S_ferredoxin-type"/>
</dbReference>
<dbReference type="PANTHER" id="PTHR11921:SF29">
    <property type="entry name" value="SUCCINATE DEHYDROGENASE [UBIQUINONE] IRON-SULFUR SUBUNIT, MITOCHONDRIAL"/>
    <property type="match status" value="1"/>
</dbReference>
<dbReference type="SUPFAM" id="SSF46548">
    <property type="entry name" value="alpha-helical ferredoxin"/>
    <property type="match status" value="1"/>
</dbReference>
<dbReference type="Gene3D" id="3.10.20.30">
    <property type="match status" value="1"/>
</dbReference>
<dbReference type="SUPFAM" id="SSF54292">
    <property type="entry name" value="2Fe-2S ferredoxin-like"/>
    <property type="match status" value="1"/>
</dbReference>
<dbReference type="HOGENOM" id="CLU_044838_0_2_7"/>
<dbReference type="GO" id="GO:0006099">
    <property type="term" value="P:tricarboxylic acid cycle"/>
    <property type="evidence" value="ECO:0007669"/>
    <property type="project" value="InterPro"/>
</dbReference>
<dbReference type="Gene3D" id="1.10.1060.10">
    <property type="entry name" value="Alpha-helical ferredoxin"/>
    <property type="match status" value="1"/>
</dbReference>
<evidence type="ECO:0000256" key="6">
    <source>
        <dbReference type="ARBA" id="ARBA00022723"/>
    </source>
</evidence>
<dbReference type="CDD" id="cd00207">
    <property type="entry name" value="fer2"/>
    <property type="match status" value="1"/>
</dbReference>
<dbReference type="STRING" id="335543.Sfum_0173"/>
<dbReference type="EMBL" id="CP000478">
    <property type="protein sequence ID" value="ABK15875.1"/>
    <property type="molecule type" value="Genomic_DNA"/>
</dbReference>